<organism evidence="2 3">
    <name type="scientific">Penicillium nordicum</name>
    <dbReference type="NCBI Taxonomy" id="229535"/>
    <lineage>
        <taxon>Eukaryota</taxon>
        <taxon>Fungi</taxon>
        <taxon>Dikarya</taxon>
        <taxon>Ascomycota</taxon>
        <taxon>Pezizomycotina</taxon>
        <taxon>Eurotiomycetes</taxon>
        <taxon>Eurotiomycetidae</taxon>
        <taxon>Eurotiales</taxon>
        <taxon>Aspergillaceae</taxon>
        <taxon>Penicillium</taxon>
    </lineage>
</organism>
<feature type="region of interest" description="Disordered" evidence="1">
    <location>
        <begin position="1"/>
        <end position="24"/>
    </location>
</feature>
<sequence>MSASEKSPITTITIPGSDEAQGSSSLDAYENNISLSVENMHLLDHYSNHTYKTISCGPETDSVFRIIVPQLAAKFPFLLHGMLACSALHLASSKPPKQRSYTLQAIQHQDQALPAFHLATMHVDSNNCQAILAYAFFLVVYGLSSESEDETLFLGNNQRTSSSSNWISLLRNGCSMLCNNWSELKHGPLAPFAALWRDDIGVTADPNDPLLVSLLSVISESSQAVASVQIPLNNDVHIYRDAAVKLAGAFEFTRRLGASLGVWDTLNSWLTQVSSKYFSLLDQDHPGALLLLAHYAILLKPLQAEWFLNGRVTKLMNEIGRRLEGNCSLHIWKLFVIARREFVS</sequence>
<dbReference type="Pfam" id="PF11951">
    <property type="entry name" value="Fungal_trans_2"/>
    <property type="match status" value="1"/>
</dbReference>
<keyword evidence="3" id="KW-1185">Reference proteome</keyword>
<dbReference type="EMBL" id="LHQQ01000005">
    <property type="protein sequence ID" value="KOS48454.1"/>
    <property type="molecule type" value="Genomic_DNA"/>
</dbReference>
<dbReference type="PANTHER" id="PTHR47784">
    <property type="entry name" value="STEROL UPTAKE CONTROL PROTEIN 2"/>
    <property type="match status" value="1"/>
</dbReference>
<name>A0A0M8PGZ1_9EURO</name>
<dbReference type="AlphaFoldDB" id="A0A0M8PGZ1"/>
<evidence type="ECO:0008006" key="4">
    <source>
        <dbReference type="Google" id="ProtNLM"/>
    </source>
</evidence>
<dbReference type="STRING" id="229535.A0A0M8PGZ1"/>
<dbReference type="Proteomes" id="UP000037696">
    <property type="component" value="Unassembled WGS sequence"/>
</dbReference>
<accession>A0A0M8PGZ1</accession>
<evidence type="ECO:0000256" key="1">
    <source>
        <dbReference type="SAM" id="MobiDB-lite"/>
    </source>
</evidence>
<evidence type="ECO:0000313" key="2">
    <source>
        <dbReference type="EMBL" id="KOS48454.1"/>
    </source>
</evidence>
<dbReference type="InterPro" id="IPR021858">
    <property type="entry name" value="Fun_TF"/>
</dbReference>
<protein>
    <recommendedName>
        <fullName evidence="4">Transcription factor domain-containing protein</fullName>
    </recommendedName>
</protein>
<dbReference type="InterPro" id="IPR053157">
    <property type="entry name" value="Sterol_Uptake_Regulator"/>
</dbReference>
<comment type="caution">
    <text evidence="2">The sequence shown here is derived from an EMBL/GenBank/DDBJ whole genome shotgun (WGS) entry which is preliminary data.</text>
</comment>
<evidence type="ECO:0000313" key="3">
    <source>
        <dbReference type="Proteomes" id="UP000037696"/>
    </source>
</evidence>
<reference evidence="2 3" key="1">
    <citation type="submission" date="2015-08" db="EMBL/GenBank/DDBJ databases">
        <title>Genome sequencing of Penicillium nordicum.</title>
        <authorList>
            <person name="Nguyen H.D."/>
            <person name="Seifert K.A."/>
        </authorList>
    </citation>
    <scope>NUCLEOTIDE SEQUENCE [LARGE SCALE GENOMIC DNA]</scope>
    <source>
        <strain evidence="2 3">DAOMC 185683</strain>
    </source>
</reference>
<gene>
    <name evidence="2" type="ORF">ACN38_g634</name>
</gene>
<dbReference type="PANTHER" id="PTHR47784:SF5">
    <property type="entry name" value="STEROL UPTAKE CONTROL PROTEIN 2"/>
    <property type="match status" value="1"/>
</dbReference>
<dbReference type="OrthoDB" id="416217at2759"/>
<dbReference type="GO" id="GO:0001228">
    <property type="term" value="F:DNA-binding transcription activator activity, RNA polymerase II-specific"/>
    <property type="evidence" value="ECO:0007669"/>
    <property type="project" value="TreeGrafter"/>
</dbReference>
<proteinExistence type="predicted"/>